<evidence type="ECO:0000256" key="1">
    <source>
        <dbReference type="ARBA" id="ARBA00004651"/>
    </source>
</evidence>
<comment type="caution">
    <text evidence="7">The sequence shown here is derived from an EMBL/GenBank/DDBJ whole genome shotgun (WGS) entry which is preliminary data.</text>
</comment>
<evidence type="ECO:0000313" key="8">
    <source>
        <dbReference type="Proteomes" id="UP000245430"/>
    </source>
</evidence>
<keyword evidence="5 6" id="KW-0472">Membrane</keyword>
<dbReference type="AlphaFoldDB" id="A0A316DN28"/>
<dbReference type="Proteomes" id="UP000245430">
    <property type="component" value="Unassembled WGS sequence"/>
</dbReference>
<name>A0A316DN28_9FLAO</name>
<feature type="transmembrane region" description="Helical" evidence="6">
    <location>
        <begin position="185"/>
        <end position="206"/>
    </location>
</feature>
<dbReference type="Pfam" id="PF01810">
    <property type="entry name" value="LysE"/>
    <property type="match status" value="1"/>
</dbReference>
<accession>A0A316DN28</accession>
<proteinExistence type="predicted"/>
<dbReference type="RefSeq" id="WP_109681995.1">
    <property type="nucleotide sequence ID" value="NZ_QGGP01000003.1"/>
</dbReference>
<dbReference type="OrthoDB" id="1451945at2"/>
<keyword evidence="8" id="KW-1185">Reference proteome</keyword>
<dbReference type="EMBL" id="QGGP01000003">
    <property type="protein sequence ID" value="PWK18982.1"/>
    <property type="molecule type" value="Genomic_DNA"/>
</dbReference>
<comment type="subcellular location">
    <subcellularLocation>
        <location evidence="1">Cell membrane</location>
        <topology evidence="1">Multi-pass membrane protein</topology>
    </subcellularLocation>
</comment>
<evidence type="ECO:0000256" key="5">
    <source>
        <dbReference type="ARBA" id="ARBA00023136"/>
    </source>
</evidence>
<feature type="transmembrane region" description="Helical" evidence="6">
    <location>
        <begin position="6"/>
        <end position="28"/>
    </location>
</feature>
<protein>
    <submittedName>
        <fullName evidence="7">LysE type translocator</fullName>
    </submittedName>
</protein>
<evidence type="ECO:0000256" key="6">
    <source>
        <dbReference type="SAM" id="Phobius"/>
    </source>
</evidence>
<evidence type="ECO:0000313" key="7">
    <source>
        <dbReference type="EMBL" id="PWK18982.1"/>
    </source>
</evidence>
<feature type="transmembrane region" description="Helical" evidence="6">
    <location>
        <begin position="113"/>
        <end position="133"/>
    </location>
</feature>
<dbReference type="InterPro" id="IPR001123">
    <property type="entry name" value="LeuE-type"/>
</dbReference>
<dbReference type="GO" id="GO:0005886">
    <property type="term" value="C:plasma membrane"/>
    <property type="evidence" value="ECO:0007669"/>
    <property type="project" value="UniProtKB-SubCell"/>
</dbReference>
<gene>
    <name evidence="7" type="ORF">LX78_01458</name>
</gene>
<feature type="transmembrane region" description="Helical" evidence="6">
    <location>
        <begin position="40"/>
        <end position="62"/>
    </location>
</feature>
<keyword evidence="4 6" id="KW-1133">Transmembrane helix</keyword>
<reference evidence="7 8" key="1">
    <citation type="submission" date="2018-05" db="EMBL/GenBank/DDBJ databases">
        <title>Genomic Encyclopedia of Archaeal and Bacterial Type Strains, Phase II (KMG-II): from individual species to whole genera.</title>
        <authorList>
            <person name="Goeker M."/>
        </authorList>
    </citation>
    <scope>NUCLEOTIDE SEQUENCE [LARGE SCALE GENOMIC DNA]</scope>
    <source>
        <strain evidence="7 8">DSM 22637</strain>
    </source>
</reference>
<feature type="transmembrane region" description="Helical" evidence="6">
    <location>
        <begin position="153"/>
        <end position="173"/>
    </location>
</feature>
<feature type="transmembrane region" description="Helical" evidence="6">
    <location>
        <begin position="74"/>
        <end position="92"/>
    </location>
</feature>
<evidence type="ECO:0000256" key="3">
    <source>
        <dbReference type="ARBA" id="ARBA00022692"/>
    </source>
</evidence>
<sequence length="210" mass="23654">MSLPAIFFIAMLVAFLAAVPPGLLNMTAAKISLKEGYTRGIMFSVGAALVFTIQTLVATVFARYLSKHPDVIDILQQVAFVIFVLITIYFLLIAKKQKTEESDIESKSKRSRFFQGMFLSSINMFPIPFQAYITITFASFGWLTFDTIGISTYVAGAAMGSFINLYVYIFFFDKIKKTKETSQKRMNYIIGIITGIISIITLISILRKYY</sequence>
<keyword evidence="3 6" id="KW-0812">Transmembrane</keyword>
<organism evidence="7 8">
    <name type="scientific">Xanthomarina spongicola</name>
    <dbReference type="NCBI Taxonomy" id="570520"/>
    <lineage>
        <taxon>Bacteria</taxon>
        <taxon>Pseudomonadati</taxon>
        <taxon>Bacteroidota</taxon>
        <taxon>Flavobacteriia</taxon>
        <taxon>Flavobacteriales</taxon>
        <taxon>Flavobacteriaceae</taxon>
        <taxon>Xanthomarina</taxon>
    </lineage>
</organism>
<evidence type="ECO:0000256" key="4">
    <source>
        <dbReference type="ARBA" id="ARBA00022989"/>
    </source>
</evidence>
<dbReference type="GO" id="GO:0006865">
    <property type="term" value="P:amino acid transport"/>
    <property type="evidence" value="ECO:0007669"/>
    <property type="project" value="InterPro"/>
</dbReference>
<keyword evidence="2" id="KW-1003">Cell membrane</keyword>
<evidence type="ECO:0000256" key="2">
    <source>
        <dbReference type="ARBA" id="ARBA00022475"/>
    </source>
</evidence>